<accession>A0A7I7X769</accession>
<dbReference type="Gene3D" id="3.30.2010.10">
    <property type="entry name" value="Metalloproteases ('zincins'), catalytic domain"/>
    <property type="match status" value="1"/>
</dbReference>
<name>A0A7I7X769_9MYCO</name>
<dbReference type="EMBL" id="AP022609">
    <property type="protein sequence ID" value="BBZ25414.1"/>
    <property type="molecule type" value="Genomic_DNA"/>
</dbReference>
<dbReference type="RefSeq" id="WP_085136385.1">
    <property type="nucleotide sequence ID" value="NZ_JACKSF010000297.1"/>
</dbReference>
<dbReference type="KEGG" id="mhib:MHIB_38320"/>
<proteinExistence type="predicted"/>
<protein>
    <submittedName>
        <fullName evidence="1">Uncharacterized protein</fullName>
    </submittedName>
</protein>
<organism evidence="1 2">
    <name type="scientific">Mycolicibacter hiberniae</name>
    <dbReference type="NCBI Taxonomy" id="29314"/>
    <lineage>
        <taxon>Bacteria</taxon>
        <taxon>Bacillati</taxon>
        <taxon>Actinomycetota</taxon>
        <taxon>Actinomycetes</taxon>
        <taxon>Mycobacteriales</taxon>
        <taxon>Mycobacteriaceae</taxon>
        <taxon>Mycolicibacter</taxon>
    </lineage>
</organism>
<evidence type="ECO:0000313" key="2">
    <source>
        <dbReference type="Proteomes" id="UP000467260"/>
    </source>
</evidence>
<evidence type="ECO:0000313" key="1">
    <source>
        <dbReference type="EMBL" id="BBZ25414.1"/>
    </source>
</evidence>
<keyword evidence="2" id="KW-1185">Reference proteome</keyword>
<dbReference type="PANTHER" id="PTHR30399">
    <property type="entry name" value="UNCHARACTERIZED PROTEIN YGJP"/>
    <property type="match status" value="1"/>
</dbReference>
<dbReference type="CDD" id="cd07344">
    <property type="entry name" value="M48_yhfN_like"/>
    <property type="match status" value="1"/>
</dbReference>
<gene>
    <name evidence="1" type="ORF">MHIB_38320</name>
</gene>
<dbReference type="InterPro" id="IPR002725">
    <property type="entry name" value="YgjP-like_metallopeptidase"/>
</dbReference>
<dbReference type="AlphaFoldDB" id="A0A7I7X769"/>
<dbReference type="PANTHER" id="PTHR30399:SF1">
    <property type="entry name" value="UTP PYROPHOSPHATASE"/>
    <property type="match status" value="1"/>
</dbReference>
<dbReference type="InterPro" id="IPR053136">
    <property type="entry name" value="UTP_pyrophosphatase-like"/>
</dbReference>
<dbReference type="Proteomes" id="UP000467260">
    <property type="component" value="Chromosome"/>
</dbReference>
<reference evidence="1 2" key="1">
    <citation type="journal article" date="2019" name="Emerg. Microbes Infect.">
        <title>Comprehensive subspecies identification of 175 nontuberculous mycobacteria species based on 7547 genomic profiles.</title>
        <authorList>
            <person name="Matsumoto Y."/>
            <person name="Kinjo T."/>
            <person name="Motooka D."/>
            <person name="Nabeya D."/>
            <person name="Jung N."/>
            <person name="Uechi K."/>
            <person name="Horii T."/>
            <person name="Iida T."/>
            <person name="Fujita J."/>
            <person name="Nakamura S."/>
        </authorList>
    </citation>
    <scope>NUCLEOTIDE SEQUENCE [LARGE SCALE GENOMIC DNA]</scope>
    <source>
        <strain evidence="1 2">JCM 13571</strain>
    </source>
</reference>
<dbReference type="OrthoDB" id="9811177at2"/>
<dbReference type="Pfam" id="PF01863">
    <property type="entry name" value="YgjP-like"/>
    <property type="match status" value="1"/>
</dbReference>
<sequence>MVRRKMTLTADQALTRKAMAWANKIRVNPSRIIISELPTKWGSCTPDGAITLAEDLVDMPATFQDYVVVHELLHLRYRSHGRAFTAMMTALVPGWRELEASSPVREGARRLPR</sequence>